<dbReference type="Gene3D" id="1.10.10.750">
    <property type="entry name" value="Ypt/Rab-GAP domain of gyp1p, domain 1"/>
    <property type="match status" value="1"/>
</dbReference>
<dbReference type="EMBL" id="MLAK01000610">
    <property type="protein sequence ID" value="OHT10469.1"/>
    <property type="molecule type" value="Genomic_DNA"/>
</dbReference>
<accession>A0A1J4KM71</accession>
<reference evidence="3" key="1">
    <citation type="submission" date="2016-10" db="EMBL/GenBank/DDBJ databases">
        <authorList>
            <person name="Benchimol M."/>
            <person name="Almeida L.G."/>
            <person name="Vasconcelos A.T."/>
            <person name="Perreira-Neves A."/>
            <person name="Rosa I.A."/>
            <person name="Tasca T."/>
            <person name="Bogo M.R."/>
            <person name="de Souza W."/>
        </authorList>
    </citation>
    <scope>NUCLEOTIDE SEQUENCE [LARGE SCALE GENOMIC DNA]</scope>
    <source>
        <strain evidence="3">K</strain>
    </source>
</reference>
<dbReference type="PANTHER" id="PTHR22957">
    <property type="entry name" value="TBC1 DOMAIN FAMILY MEMBER GTPASE-ACTIVATING PROTEIN"/>
    <property type="match status" value="1"/>
</dbReference>
<comment type="caution">
    <text evidence="3">The sequence shown here is derived from an EMBL/GenBank/DDBJ whole genome shotgun (WGS) entry which is preliminary data.</text>
</comment>
<dbReference type="FunFam" id="1.10.8.270:FF:000028">
    <property type="entry name" value="TBC domain containing protein"/>
    <property type="match status" value="1"/>
</dbReference>
<evidence type="ECO:0000256" key="1">
    <source>
        <dbReference type="SAM" id="MobiDB-lite"/>
    </source>
</evidence>
<dbReference type="AlphaFoldDB" id="A0A1J4KM71"/>
<evidence type="ECO:0000313" key="3">
    <source>
        <dbReference type="EMBL" id="OHT10469.1"/>
    </source>
</evidence>
<dbReference type="OrthoDB" id="26371at2759"/>
<name>A0A1J4KM71_9EUKA</name>
<dbReference type="Proteomes" id="UP000179807">
    <property type="component" value="Unassembled WGS sequence"/>
</dbReference>
<dbReference type="Gene3D" id="1.10.472.80">
    <property type="entry name" value="Ypt/Rab-GAP domain of gyp1p, domain 3"/>
    <property type="match status" value="1"/>
</dbReference>
<dbReference type="Gene3D" id="1.10.8.270">
    <property type="entry name" value="putative rabgap domain of human tbc1 domain family member 14 like domains"/>
    <property type="match status" value="1"/>
</dbReference>
<feature type="region of interest" description="Disordered" evidence="1">
    <location>
        <begin position="21"/>
        <end position="52"/>
    </location>
</feature>
<dbReference type="GeneID" id="94835973"/>
<protein>
    <submittedName>
        <fullName evidence="3">TBC domain containing protein</fullName>
    </submittedName>
</protein>
<dbReference type="RefSeq" id="XP_068363605.1">
    <property type="nucleotide sequence ID" value="XM_068501269.1"/>
</dbReference>
<proteinExistence type="predicted"/>
<feature type="domain" description="Rab-GAP TBC" evidence="2">
    <location>
        <begin position="91"/>
        <end position="322"/>
    </location>
</feature>
<dbReference type="SUPFAM" id="SSF47923">
    <property type="entry name" value="Ypt/Rab-GAP domain of gyp1p"/>
    <property type="match status" value="2"/>
</dbReference>
<dbReference type="PROSITE" id="PS50086">
    <property type="entry name" value="TBC_RABGAP"/>
    <property type="match status" value="1"/>
</dbReference>
<dbReference type="SMART" id="SM00164">
    <property type="entry name" value="TBC"/>
    <property type="match status" value="1"/>
</dbReference>
<organism evidence="3 4">
    <name type="scientific">Tritrichomonas foetus</name>
    <dbReference type="NCBI Taxonomy" id="1144522"/>
    <lineage>
        <taxon>Eukaryota</taxon>
        <taxon>Metamonada</taxon>
        <taxon>Parabasalia</taxon>
        <taxon>Tritrichomonadida</taxon>
        <taxon>Tritrichomonadidae</taxon>
        <taxon>Tritrichomonas</taxon>
    </lineage>
</organism>
<dbReference type="Pfam" id="PF00566">
    <property type="entry name" value="RabGAP-TBC"/>
    <property type="match status" value="1"/>
</dbReference>
<evidence type="ECO:0000259" key="2">
    <source>
        <dbReference type="PROSITE" id="PS50086"/>
    </source>
</evidence>
<dbReference type="PANTHER" id="PTHR22957:SF26">
    <property type="entry name" value="LD44506P"/>
    <property type="match status" value="1"/>
</dbReference>
<dbReference type="GO" id="GO:0005096">
    <property type="term" value="F:GTPase activator activity"/>
    <property type="evidence" value="ECO:0007669"/>
    <property type="project" value="TreeGrafter"/>
</dbReference>
<sequence>MTKSLMSRFSDFFQRIHPFFGENDHTIESPGRPEPVKTQSPPSPARIPITDPISHKPKFQHPKDKHIQKFTLLLSASVVDLDKVREISWVGIPNKYRARAWRLFLDYEPLGNEQAPSALRHKRKDYFDCMSRLFNDEQQALWTSSQKQTQHQISIDLPRTSITLLRNERVISLFQHVLFVWAVRHPASGYVQGMNDILQPFFFVFLMQYYPNMSADEIASKSDIDELSEDQKNDIEADCFWCFSRLLDGIQDVFTKDQPGLYRMIENLESVLQRAEPQLAKMIEEQNIPYTNFTIKWMNCLLVREFPLPLLFRIWDLFISDSSKIASTLVYICAAMLSNLSDSLLELQKMEFIVAIQSLQPEFWTPEKLETILALAFVYEKNYSLIASSLRYH</sequence>
<gene>
    <name evidence="3" type="ORF">TRFO_20208</name>
</gene>
<keyword evidence="4" id="KW-1185">Reference proteome</keyword>
<dbReference type="InterPro" id="IPR035969">
    <property type="entry name" value="Rab-GAP_TBC_sf"/>
</dbReference>
<dbReference type="InterPro" id="IPR000195">
    <property type="entry name" value="Rab-GAP-TBC_dom"/>
</dbReference>
<dbReference type="VEuPathDB" id="TrichDB:TRFO_20208"/>
<evidence type="ECO:0000313" key="4">
    <source>
        <dbReference type="Proteomes" id="UP000179807"/>
    </source>
</evidence>